<dbReference type="InterPro" id="IPR001279">
    <property type="entry name" value="Metallo-B-lactamas"/>
</dbReference>
<organism evidence="6 7">
    <name type="scientific">Paraflavitalea soli</name>
    <dbReference type="NCBI Taxonomy" id="2315862"/>
    <lineage>
        <taxon>Bacteria</taxon>
        <taxon>Pseudomonadati</taxon>
        <taxon>Bacteroidota</taxon>
        <taxon>Chitinophagia</taxon>
        <taxon>Chitinophagales</taxon>
        <taxon>Chitinophagaceae</taxon>
        <taxon>Paraflavitalea</taxon>
    </lineage>
</organism>
<dbReference type="RefSeq" id="WP_119054189.1">
    <property type="nucleotide sequence ID" value="NZ_CP032157.1"/>
</dbReference>
<dbReference type="InterPro" id="IPR036866">
    <property type="entry name" value="RibonucZ/Hydroxyglut_hydro"/>
</dbReference>
<gene>
    <name evidence="6" type="ORF">D3H65_31895</name>
</gene>
<dbReference type="AlphaFoldDB" id="A0A3B7MWJ5"/>
<keyword evidence="7" id="KW-1185">Reference proteome</keyword>
<dbReference type="CDD" id="cd07742">
    <property type="entry name" value="metallo-hydrolase-like_MBL-fold"/>
    <property type="match status" value="1"/>
</dbReference>
<dbReference type="PANTHER" id="PTHR42978:SF3">
    <property type="entry name" value="BLR3078 PROTEIN"/>
    <property type="match status" value="1"/>
</dbReference>
<dbReference type="GO" id="GO:0046872">
    <property type="term" value="F:metal ion binding"/>
    <property type="evidence" value="ECO:0007669"/>
    <property type="project" value="UniProtKB-KW"/>
</dbReference>
<evidence type="ECO:0000313" key="7">
    <source>
        <dbReference type="Proteomes" id="UP000263900"/>
    </source>
</evidence>
<evidence type="ECO:0000259" key="5">
    <source>
        <dbReference type="SMART" id="SM00849"/>
    </source>
</evidence>
<proteinExistence type="inferred from homology"/>
<keyword evidence="4" id="KW-0862">Zinc</keyword>
<comment type="similarity">
    <text evidence="1">Belongs to the metallo-beta-lactamase superfamily.</text>
</comment>
<reference evidence="6 7" key="1">
    <citation type="submission" date="2018-09" db="EMBL/GenBank/DDBJ databases">
        <title>Genome sequencing of strain 6GH32-13.</title>
        <authorList>
            <person name="Weon H.-Y."/>
            <person name="Heo J."/>
            <person name="Kwon S.-W."/>
        </authorList>
    </citation>
    <scope>NUCLEOTIDE SEQUENCE [LARGE SCALE GENOMIC DNA]</scope>
    <source>
        <strain evidence="6 7">5GH32-13</strain>
    </source>
</reference>
<keyword evidence="2" id="KW-0479">Metal-binding</keyword>
<evidence type="ECO:0000313" key="6">
    <source>
        <dbReference type="EMBL" id="AXY78317.1"/>
    </source>
</evidence>
<dbReference type="KEGG" id="pseg:D3H65_31895"/>
<dbReference type="SMART" id="SM00849">
    <property type="entry name" value="Lactamase_B"/>
    <property type="match status" value="1"/>
</dbReference>
<dbReference type="OrthoDB" id="9802248at2"/>
<dbReference type="Gene3D" id="3.60.15.10">
    <property type="entry name" value="Ribonuclease Z/Hydroxyacylglutathione hydrolase-like"/>
    <property type="match status" value="1"/>
</dbReference>
<evidence type="ECO:0000256" key="3">
    <source>
        <dbReference type="ARBA" id="ARBA00022801"/>
    </source>
</evidence>
<accession>A0A3B7MWJ5</accession>
<evidence type="ECO:0000256" key="1">
    <source>
        <dbReference type="ARBA" id="ARBA00007749"/>
    </source>
</evidence>
<dbReference type="InterPro" id="IPR051013">
    <property type="entry name" value="MBL_superfamily_lactonases"/>
</dbReference>
<evidence type="ECO:0000256" key="4">
    <source>
        <dbReference type="ARBA" id="ARBA00022833"/>
    </source>
</evidence>
<dbReference type="Proteomes" id="UP000263900">
    <property type="component" value="Chromosome"/>
</dbReference>
<dbReference type="SUPFAM" id="SSF56281">
    <property type="entry name" value="Metallo-hydrolase/oxidoreductase"/>
    <property type="match status" value="1"/>
</dbReference>
<dbReference type="GO" id="GO:0016787">
    <property type="term" value="F:hydrolase activity"/>
    <property type="evidence" value="ECO:0007669"/>
    <property type="project" value="UniProtKB-KW"/>
</dbReference>
<sequence length="251" mass="28445">MKNIYHLNCVDIDSPMGAKGIGHCLLLEDEQGLILIDAGIGLLDTRDPEGRLGTQMIEKAGLQFDEQLTAYRQIEQLGFRPEDVRHCIITHLDCDHIGAVIDFPDMELHVGKEEYDNFYSGNPRYLLHQLAHRPTIHTYDTSSEKWFGLEARKVATGFETEILLVPLPGHSMGHCGVAIRMGKGWLFHIGDAYYYRVELAQDDHPVSQLAARNADDNELRIQSLEVIRQLMKDHPEITIFSFHDPAEFPGV</sequence>
<protein>
    <submittedName>
        <fullName evidence="6">MBL fold metallo-hydrolase</fullName>
    </submittedName>
</protein>
<name>A0A3B7MWJ5_9BACT</name>
<dbReference type="Pfam" id="PF00753">
    <property type="entry name" value="Lactamase_B"/>
    <property type="match status" value="1"/>
</dbReference>
<dbReference type="EMBL" id="CP032157">
    <property type="protein sequence ID" value="AXY78317.1"/>
    <property type="molecule type" value="Genomic_DNA"/>
</dbReference>
<dbReference type="PANTHER" id="PTHR42978">
    <property type="entry name" value="QUORUM-QUENCHING LACTONASE YTNP-RELATED-RELATED"/>
    <property type="match status" value="1"/>
</dbReference>
<feature type="domain" description="Metallo-beta-lactamase" evidence="5">
    <location>
        <begin position="21"/>
        <end position="243"/>
    </location>
</feature>
<keyword evidence="3 6" id="KW-0378">Hydrolase</keyword>
<evidence type="ECO:0000256" key="2">
    <source>
        <dbReference type="ARBA" id="ARBA00022723"/>
    </source>
</evidence>